<feature type="transmembrane region" description="Helical" evidence="1">
    <location>
        <begin position="952"/>
        <end position="974"/>
    </location>
</feature>
<dbReference type="OrthoDB" id="9042683at2"/>
<feature type="transmembrane region" description="Helical" evidence="1">
    <location>
        <begin position="463"/>
        <end position="486"/>
    </location>
</feature>
<feature type="transmembrane region" description="Helical" evidence="1">
    <location>
        <begin position="431"/>
        <end position="451"/>
    </location>
</feature>
<feature type="transmembrane region" description="Helical" evidence="1">
    <location>
        <begin position="386"/>
        <end position="411"/>
    </location>
</feature>
<protein>
    <submittedName>
        <fullName evidence="2">HAE1 family hydrophobic/amphiphilic exporter-1</fullName>
    </submittedName>
</protein>
<feature type="transmembrane region" description="Helical" evidence="1">
    <location>
        <begin position="851"/>
        <end position="869"/>
    </location>
</feature>
<dbReference type="Pfam" id="PF00873">
    <property type="entry name" value="ACR_tran"/>
    <property type="match status" value="1"/>
</dbReference>
<gene>
    <name evidence="2" type="ORF">EV671_102132</name>
</gene>
<dbReference type="SUPFAM" id="SSF82693">
    <property type="entry name" value="Multidrug efflux transporter AcrB pore domain, PN1, PN2, PC1 and PC2 subdomains"/>
    <property type="match status" value="3"/>
</dbReference>
<dbReference type="GO" id="GO:0005886">
    <property type="term" value="C:plasma membrane"/>
    <property type="evidence" value="ECO:0007669"/>
    <property type="project" value="TreeGrafter"/>
</dbReference>
<keyword evidence="3" id="KW-1185">Reference proteome</keyword>
<feature type="transmembrane region" description="Helical" evidence="1">
    <location>
        <begin position="980"/>
        <end position="1006"/>
    </location>
</feature>
<dbReference type="EMBL" id="SMBU01000021">
    <property type="protein sequence ID" value="TCU92659.1"/>
    <property type="molecule type" value="Genomic_DNA"/>
</dbReference>
<reference evidence="2 3" key="1">
    <citation type="submission" date="2019-03" db="EMBL/GenBank/DDBJ databases">
        <title>Genomic Encyclopedia of Type Strains, Phase IV (KMG-IV): sequencing the most valuable type-strain genomes for metagenomic binning, comparative biology and taxonomic classification.</title>
        <authorList>
            <person name="Goeker M."/>
        </authorList>
    </citation>
    <scope>NUCLEOTIDE SEQUENCE [LARGE SCALE GENOMIC DNA]</scope>
    <source>
        <strain evidence="2 3">DSM 654</strain>
    </source>
</reference>
<feature type="transmembrane region" description="Helical" evidence="1">
    <location>
        <begin position="529"/>
        <end position="547"/>
    </location>
</feature>
<dbReference type="SUPFAM" id="SSF82866">
    <property type="entry name" value="Multidrug efflux transporter AcrB transmembrane domain"/>
    <property type="match status" value="2"/>
</dbReference>
<dbReference type="GO" id="GO:0042910">
    <property type="term" value="F:xenobiotic transmembrane transporter activity"/>
    <property type="evidence" value="ECO:0007669"/>
    <property type="project" value="TreeGrafter"/>
</dbReference>
<keyword evidence="1" id="KW-0812">Transmembrane</keyword>
<dbReference type="AlphaFoldDB" id="A0A4V2VQ03"/>
<organism evidence="2 3">
    <name type="scientific">Roseateles saccharophilus</name>
    <name type="common">Pseudomonas saccharophila</name>
    <dbReference type="NCBI Taxonomy" id="304"/>
    <lineage>
        <taxon>Bacteria</taxon>
        <taxon>Pseudomonadati</taxon>
        <taxon>Pseudomonadota</taxon>
        <taxon>Betaproteobacteria</taxon>
        <taxon>Burkholderiales</taxon>
        <taxon>Sphaerotilaceae</taxon>
        <taxon>Roseateles</taxon>
    </lineage>
</organism>
<evidence type="ECO:0000256" key="1">
    <source>
        <dbReference type="SAM" id="Phobius"/>
    </source>
</evidence>
<dbReference type="Gene3D" id="1.20.1640.10">
    <property type="entry name" value="Multidrug efflux transporter AcrB transmembrane domain"/>
    <property type="match status" value="2"/>
</dbReference>
<dbReference type="PANTHER" id="PTHR32063:SF21">
    <property type="entry name" value="MULTIDRUG RESISTANCE PROTEIN MDTB"/>
    <property type="match status" value="1"/>
</dbReference>
<feature type="transmembrane region" description="Helical" evidence="1">
    <location>
        <begin position="334"/>
        <end position="353"/>
    </location>
</feature>
<dbReference type="InterPro" id="IPR001036">
    <property type="entry name" value="Acrflvin-R"/>
</dbReference>
<name>A0A4V2VQ03_ROSSA</name>
<dbReference type="RefSeq" id="WP_132573750.1">
    <property type="nucleotide sequence ID" value="NZ_CBCSGL010000049.1"/>
</dbReference>
<proteinExistence type="predicted"/>
<sequence length="1031" mass="109965">MSLSEACLRRPVATLLFWISAVTAGFIAWLNLPISALPRYDTPVIQVTANLAGASPDNLAASVATPLEKQFSSIPGLLTTSSTSMQGQTKITLEFDESRSIDAAAADVQAALFRAGRQLPAEMRTPPSYSKVNPADAPILLVALSSPTLAFSALNAFSDNLIVPALSTINGVAQVQVSGQKRYAVRIQADPARLAALDLTLDEVAAALQTANSATPTGQLDNPRQTLTVQMSGDLMKAADFAKVAVASRQGRSVRLSDVASVMDSIENVQNMSDVNGRPSILLSVSRQPGANTVAVVDAIRAMLPRLQAQLPQSVSVQLLSDRSVSIRNAIHDVNLTIVLTVALVVLVILLFLRRAAATFIPSLSVPISLFATFGLMYGLDQSLDNISLLGLTIAVGLVVDDAIVVLEAIISHIERGDSPVAAAVAGARDVGFTVMSISVSLVAVFIPIFFMPGVVGRLFHEFAVVVSIAILVSAVVSLTLIPMLVPMLMSPESLHRPEPGWSKLFERAFERSLAAYMRALDVALAHRNFVLLVGAATVAATAWLYLTAPKGFFPQEDIGQLVANVDTPQDMSYAGRLVVVRRLQAIVMADASVAGVATKVDHDTSQLTIDLKERGRRPELPAVLAQLRKATSGIPGIRVFFSPVQNLRVGGRSSKSTYQYTLQAISALALDQWADKLVNRLRASDVLIGVNSDYQKNSLEARVDVDRDKAAQFDVDLSAIRTSLYSAFGSRQVSTIRAPEDSYQVILEVADEARRDESDILGLEVRSRAGRRVPLGAFATVTRGKGTIAVNHEAQLPSVTLSFDLAPGRSLSDAAAAIHAAEAELHLPITVFGAFSGQAALYQQSQTAQLWLILAAVAVIYVILGMLYESWVHPLTILLGIPSAAVGALLALRLMGMELSFIAMIGVLLLIGIVKKNAIMMIDYAISARRDEGLPAVEAIRQACRQRFRPIMMTTLCALMGVLPIALGLGAGAELRQPLGVAIVGGLLLSQLITLFITPVLYLLFDRAGAQSSVDKRLSSSARSCAFSGR</sequence>
<dbReference type="Gene3D" id="3.30.70.1320">
    <property type="entry name" value="Multidrug efflux transporter AcrB pore domain like"/>
    <property type="match status" value="1"/>
</dbReference>
<dbReference type="SUPFAM" id="SSF82714">
    <property type="entry name" value="Multidrug efflux transporter AcrB TolC docking domain, DN and DC subdomains"/>
    <property type="match status" value="2"/>
</dbReference>
<dbReference type="Gene3D" id="3.30.70.1430">
    <property type="entry name" value="Multidrug efflux transporter AcrB pore domain"/>
    <property type="match status" value="2"/>
</dbReference>
<keyword evidence="1" id="KW-0472">Membrane</keyword>
<dbReference type="Gene3D" id="3.30.70.1440">
    <property type="entry name" value="Multidrug efflux transporter AcrB pore domain"/>
    <property type="match status" value="1"/>
</dbReference>
<dbReference type="Gene3D" id="3.30.2090.10">
    <property type="entry name" value="Multidrug efflux transporter AcrB TolC docking domain, DN and DC subdomains"/>
    <property type="match status" value="2"/>
</dbReference>
<feature type="transmembrane region" description="Helical" evidence="1">
    <location>
        <begin position="902"/>
        <end position="920"/>
    </location>
</feature>
<dbReference type="PRINTS" id="PR00702">
    <property type="entry name" value="ACRIFLAVINRP"/>
</dbReference>
<dbReference type="PANTHER" id="PTHR32063">
    <property type="match status" value="1"/>
</dbReference>
<feature type="transmembrane region" description="Helical" evidence="1">
    <location>
        <begin position="12"/>
        <end position="32"/>
    </location>
</feature>
<accession>A0A4V2VQ03</accession>
<feature type="transmembrane region" description="Helical" evidence="1">
    <location>
        <begin position="360"/>
        <end position="380"/>
    </location>
</feature>
<keyword evidence="1" id="KW-1133">Transmembrane helix</keyword>
<dbReference type="Proteomes" id="UP000295110">
    <property type="component" value="Unassembled WGS sequence"/>
</dbReference>
<dbReference type="InterPro" id="IPR027463">
    <property type="entry name" value="AcrB_DN_DC_subdom"/>
</dbReference>
<evidence type="ECO:0000313" key="2">
    <source>
        <dbReference type="EMBL" id="TCU92659.1"/>
    </source>
</evidence>
<comment type="caution">
    <text evidence="2">The sequence shown here is derived from an EMBL/GenBank/DDBJ whole genome shotgun (WGS) entry which is preliminary data.</text>
</comment>
<evidence type="ECO:0000313" key="3">
    <source>
        <dbReference type="Proteomes" id="UP000295110"/>
    </source>
</evidence>